<proteinExistence type="predicted"/>
<feature type="non-terminal residue" evidence="3">
    <location>
        <position position="1"/>
    </location>
</feature>
<gene>
    <name evidence="3" type="ORF">CR513_62498</name>
</gene>
<dbReference type="PANTHER" id="PTHR36790:SF1">
    <property type="entry name" value="MYELIN TRANSCRIPTION FACTOR"/>
    <property type="match status" value="1"/>
</dbReference>
<accession>A0A371E0C2</accession>
<dbReference type="Proteomes" id="UP000257109">
    <property type="component" value="Unassembled WGS sequence"/>
</dbReference>
<reference evidence="3" key="1">
    <citation type="submission" date="2018-05" db="EMBL/GenBank/DDBJ databases">
        <title>Draft genome of Mucuna pruriens seed.</title>
        <authorList>
            <person name="Nnadi N.E."/>
            <person name="Vos R."/>
            <person name="Hasami M.H."/>
            <person name="Devisetty U.K."/>
            <person name="Aguiy J.C."/>
        </authorList>
    </citation>
    <scope>NUCLEOTIDE SEQUENCE [LARGE SCALE GENOMIC DNA]</scope>
    <source>
        <strain evidence="3">JCA_2017</strain>
    </source>
</reference>
<feature type="compositionally biased region" description="Low complexity" evidence="2">
    <location>
        <begin position="1"/>
        <end position="18"/>
    </location>
</feature>
<organism evidence="3 4">
    <name type="scientific">Mucuna pruriens</name>
    <name type="common">Velvet bean</name>
    <name type="synonym">Dolichos pruriens</name>
    <dbReference type="NCBI Taxonomy" id="157652"/>
    <lineage>
        <taxon>Eukaryota</taxon>
        <taxon>Viridiplantae</taxon>
        <taxon>Streptophyta</taxon>
        <taxon>Embryophyta</taxon>
        <taxon>Tracheophyta</taxon>
        <taxon>Spermatophyta</taxon>
        <taxon>Magnoliopsida</taxon>
        <taxon>eudicotyledons</taxon>
        <taxon>Gunneridae</taxon>
        <taxon>Pentapetalae</taxon>
        <taxon>rosids</taxon>
        <taxon>fabids</taxon>
        <taxon>Fabales</taxon>
        <taxon>Fabaceae</taxon>
        <taxon>Papilionoideae</taxon>
        <taxon>50 kb inversion clade</taxon>
        <taxon>NPAAA clade</taxon>
        <taxon>indigoferoid/millettioid clade</taxon>
        <taxon>Phaseoleae</taxon>
        <taxon>Mucuna</taxon>
    </lineage>
</organism>
<evidence type="ECO:0000313" key="3">
    <source>
        <dbReference type="EMBL" id="RDX58198.1"/>
    </source>
</evidence>
<keyword evidence="4" id="KW-1185">Reference proteome</keyword>
<dbReference type="EMBL" id="QJKJ01017734">
    <property type="protein sequence ID" value="RDX58198.1"/>
    <property type="molecule type" value="Genomic_DNA"/>
</dbReference>
<evidence type="ECO:0000256" key="2">
    <source>
        <dbReference type="SAM" id="MobiDB-lite"/>
    </source>
</evidence>
<evidence type="ECO:0000313" key="4">
    <source>
        <dbReference type="Proteomes" id="UP000257109"/>
    </source>
</evidence>
<protein>
    <recommendedName>
        <fullName evidence="5">High mobility group B protein 6</fullName>
    </recommendedName>
</protein>
<dbReference type="PANTHER" id="PTHR36790">
    <property type="entry name" value="MYELIN TRANSCRIPTION FACTOR"/>
    <property type="match status" value="1"/>
</dbReference>
<feature type="coiled-coil region" evidence="1">
    <location>
        <begin position="79"/>
        <end position="124"/>
    </location>
</feature>
<feature type="compositionally biased region" description="Polar residues" evidence="2">
    <location>
        <begin position="198"/>
        <end position="211"/>
    </location>
</feature>
<keyword evidence="1" id="KW-0175">Coiled coil</keyword>
<sequence>MQMQTQTQTQTQMLTPTTGAPKLRPRSGRTPLQVKNSPADPIRPSAKPKPDRPCFEISAIDKENNPIAAVAIPVAAPPETSLAEELSAVKKKLERMRADKERTEKTLNEKHAMLDAKMKEMKQRGEIQKNLEIEVDRLFRLKELKYRCMRVSPMRTLREKEQEKIVNEAPSPLEVKTEETVASESESESESVGGECQVLQSPGSACSQTHTTHTKSDS</sequence>
<evidence type="ECO:0008006" key="5">
    <source>
        <dbReference type="Google" id="ProtNLM"/>
    </source>
</evidence>
<feature type="region of interest" description="Disordered" evidence="2">
    <location>
        <begin position="162"/>
        <end position="218"/>
    </location>
</feature>
<dbReference type="AlphaFoldDB" id="A0A371E0C2"/>
<feature type="region of interest" description="Disordered" evidence="2">
    <location>
        <begin position="1"/>
        <end position="53"/>
    </location>
</feature>
<evidence type="ECO:0000256" key="1">
    <source>
        <dbReference type="SAM" id="Coils"/>
    </source>
</evidence>
<dbReference type="OrthoDB" id="982181at2759"/>
<name>A0A371E0C2_MUCPR</name>
<dbReference type="STRING" id="157652.A0A371E0C2"/>
<feature type="compositionally biased region" description="Low complexity" evidence="2">
    <location>
        <begin position="180"/>
        <end position="195"/>
    </location>
</feature>
<comment type="caution">
    <text evidence="3">The sequence shown here is derived from an EMBL/GenBank/DDBJ whole genome shotgun (WGS) entry which is preliminary data.</text>
</comment>